<dbReference type="EMBL" id="JAINVZ010000017">
    <property type="protein sequence ID" value="MBY8887540.1"/>
    <property type="molecule type" value="Genomic_DNA"/>
</dbReference>
<sequence>MHISRTMTPVQDLPVETVERKGFGHPDTLADGIAEAVSLAFSRACLDGAPGAVLHHNVDKVYIGAGHITRRYGAHELLKPAVVRINGRMSASFAGEDLGIERIQAEAAERYLSVFAPHYRVGESIVIEPNATQHTNRPDWFTPKSLDDVPDAKDPRASDTALCVAHAPASPTEHVVRELEYALWDWSGDTPRPRFSDVGQDVKVFGWREGRTLDVTACVPLLSDSVASHDAYQERIRHLESELQGIADTLADGRLDVRTRVNPTTSGEGYREYMLALGSCIECGEEGVVGRGNALNGLINPLRPRSMESPFGKNPAYHTGKVYGHLAQQLADDVHERFGVACSVWLTSPNGFPLLPPRNVWIELAPGEGPGDRELTDFVQERMAAFQVPGDLLVQRFRR</sequence>
<evidence type="ECO:0000256" key="1">
    <source>
        <dbReference type="ARBA" id="ARBA00006892"/>
    </source>
</evidence>
<comment type="caution">
    <text evidence="2">The sequence shown here is derived from an EMBL/GenBank/DDBJ whole genome shotgun (WGS) entry which is preliminary data.</text>
</comment>
<dbReference type="PANTHER" id="PTHR36697:SF1">
    <property type="entry name" value="S-ADENOSYLMETHIONINE SYNTHASE"/>
    <property type="match status" value="1"/>
</dbReference>
<protein>
    <recommendedName>
        <fullName evidence="4">Methionine adenosyltransferase</fullName>
    </recommendedName>
</protein>
<dbReference type="Proteomes" id="UP001198565">
    <property type="component" value="Unassembled WGS sequence"/>
</dbReference>
<comment type="similarity">
    <text evidence="1">Belongs to the AdoMet synthetase 2 family.</text>
</comment>
<evidence type="ECO:0008006" key="4">
    <source>
        <dbReference type="Google" id="ProtNLM"/>
    </source>
</evidence>
<dbReference type="InterPro" id="IPR042543">
    <property type="entry name" value="AdoMet_synthase_2"/>
</dbReference>
<dbReference type="InterPro" id="IPR027790">
    <property type="entry name" value="AdoMet_synthase_2_family"/>
</dbReference>
<evidence type="ECO:0000313" key="3">
    <source>
        <dbReference type="Proteomes" id="UP001198565"/>
    </source>
</evidence>
<dbReference type="RefSeq" id="WP_222980291.1">
    <property type="nucleotide sequence ID" value="NZ_JAINVZ010000017.1"/>
</dbReference>
<organism evidence="2 3">
    <name type="scientific">Streptantibioticus parmotrematis</name>
    <dbReference type="NCBI Taxonomy" id="2873249"/>
    <lineage>
        <taxon>Bacteria</taxon>
        <taxon>Bacillati</taxon>
        <taxon>Actinomycetota</taxon>
        <taxon>Actinomycetes</taxon>
        <taxon>Kitasatosporales</taxon>
        <taxon>Streptomycetaceae</taxon>
        <taxon>Streptantibioticus</taxon>
    </lineage>
</organism>
<proteinExistence type="inferred from homology"/>
<dbReference type="Gene3D" id="3.30.300.10">
    <property type="match status" value="1"/>
</dbReference>
<gene>
    <name evidence="2" type="ORF">K7472_22245</name>
</gene>
<reference evidence="2 3" key="1">
    <citation type="submission" date="2021-08" db="EMBL/GenBank/DDBJ databases">
        <title>Streptomyces sp. PTM05 isolated from lichen.</title>
        <authorList>
            <person name="Somphong A."/>
            <person name="Phongsopitanun W."/>
            <person name="Tanasupawat S."/>
        </authorList>
    </citation>
    <scope>NUCLEOTIDE SEQUENCE [LARGE SCALE GENOMIC DNA]</scope>
    <source>
        <strain evidence="2 3">Ptm05</strain>
    </source>
</reference>
<dbReference type="Gene3D" id="3.30.300.340">
    <property type="entry name" value="S-adenosylmethionine synthetase, N-terminal domain"/>
    <property type="match status" value="1"/>
</dbReference>
<dbReference type="Pfam" id="PF01941">
    <property type="entry name" value="AdoMet_Synthase"/>
    <property type="match status" value="1"/>
</dbReference>
<dbReference type="PANTHER" id="PTHR36697">
    <property type="entry name" value="S-ADENOSYLMETHIONINE SYNTHASE"/>
    <property type="match status" value="1"/>
</dbReference>
<keyword evidence="3" id="KW-1185">Reference proteome</keyword>
<accession>A0ABS7QWF8</accession>
<dbReference type="Gene3D" id="3.30.300.280">
    <property type="entry name" value="S-adenosylmethionine synthetase, C-terminal domain"/>
    <property type="match status" value="1"/>
</dbReference>
<dbReference type="InterPro" id="IPR042544">
    <property type="entry name" value="AdoMet_synthase_3"/>
</dbReference>
<name>A0ABS7QWF8_9ACTN</name>
<evidence type="ECO:0000313" key="2">
    <source>
        <dbReference type="EMBL" id="MBY8887540.1"/>
    </source>
</evidence>